<keyword evidence="1" id="KW-0812">Transmembrane</keyword>
<organism evidence="2 3">
    <name type="scientific">Nannospalax galili</name>
    <name type="common">Northern Israeli blind subterranean mole rat</name>
    <name type="synonym">Spalax galili</name>
    <dbReference type="NCBI Taxonomy" id="1026970"/>
    <lineage>
        <taxon>Eukaryota</taxon>
        <taxon>Metazoa</taxon>
        <taxon>Chordata</taxon>
        <taxon>Craniata</taxon>
        <taxon>Vertebrata</taxon>
        <taxon>Euteleostomi</taxon>
        <taxon>Mammalia</taxon>
        <taxon>Eutheria</taxon>
        <taxon>Euarchontoglires</taxon>
        <taxon>Glires</taxon>
        <taxon>Rodentia</taxon>
        <taxon>Myomorpha</taxon>
        <taxon>Muroidea</taxon>
        <taxon>Spalacidae</taxon>
        <taxon>Spalacinae</taxon>
        <taxon>Nannospalax</taxon>
    </lineage>
</organism>
<dbReference type="GeneTree" id="ENSGT00880000138862"/>
<keyword evidence="1" id="KW-1133">Transmembrane helix</keyword>
<evidence type="ECO:0000313" key="2">
    <source>
        <dbReference type="Ensembl" id="ENSNGAP00000024451.1"/>
    </source>
</evidence>
<evidence type="ECO:0000256" key="1">
    <source>
        <dbReference type="SAM" id="Phobius"/>
    </source>
</evidence>
<reference evidence="2" key="2">
    <citation type="submission" date="2025-09" db="UniProtKB">
        <authorList>
            <consortium name="Ensembl"/>
        </authorList>
    </citation>
    <scope>IDENTIFICATION</scope>
</reference>
<evidence type="ECO:0000313" key="3">
    <source>
        <dbReference type="Proteomes" id="UP000694381"/>
    </source>
</evidence>
<dbReference type="Proteomes" id="UP000694381">
    <property type="component" value="Unassembled WGS sequence"/>
</dbReference>
<sequence length="76" mass="8729">MASESTRDIHNLLCSWEEDRKMVLRAWSFVFISLATVLLFSVIDGRIAYLQGSYVGFLGFWIDCRRHKCANVGQVT</sequence>
<dbReference type="Ensembl" id="ENSNGAT00000030159.1">
    <property type="protein sequence ID" value="ENSNGAP00000024451.1"/>
    <property type="gene ID" value="ENSNGAG00000022717.1"/>
</dbReference>
<keyword evidence="1" id="KW-0472">Membrane</keyword>
<proteinExistence type="predicted"/>
<dbReference type="AlphaFoldDB" id="A0A8C6WCV8"/>
<protein>
    <submittedName>
        <fullName evidence="2">Uncharacterized protein</fullName>
    </submittedName>
</protein>
<feature type="transmembrane region" description="Helical" evidence="1">
    <location>
        <begin position="26"/>
        <end position="43"/>
    </location>
</feature>
<reference evidence="2" key="1">
    <citation type="submission" date="2025-08" db="UniProtKB">
        <authorList>
            <consortium name="Ensembl"/>
        </authorList>
    </citation>
    <scope>IDENTIFICATION</scope>
</reference>
<keyword evidence="3" id="KW-1185">Reference proteome</keyword>
<name>A0A8C6WCV8_NANGA</name>
<accession>A0A8C6WCV8</accession>